<reference evidence="6" key="1">
    <citation type="submission" date="2022-04" db="EMBL/GenBank/DDBJ databases">
        <title>Complete genome of Methanoplanus endosymbiosus DSM 3599.</title>
        <authorList>
            <person name="Chen S.-C."/>
            <person name="You Y.-T."/>
            <person name="Zhou Y.-Z."/>
            <person name="Lai M.-C."/>
        </authorList>
    </citation>
    <scope>NUCLEOTIDE SEQUENCE</scope>
    <source>
        <strain evidence="6">DSM 3599</strain>
    </source>
</reference>
<dbReference type="GO" id="GO:0006222">
    <property type="term" value="P:UMP biosynthetic process"/>
    <property type="evidence" value="ECO:0007669"/>
    <property type="project" value="TreeGrafter"/>
</dbReference>
<evidence type="ECO:0000313" key="6">
    <source>
        <dbReference type="EMBL" id="UUX93865.1"/>
    </source>
</evidence>
<dbReference type="RefSeq" id="WP_257743999.1">
    <property type="nucleotide sequence ID" value="NZ_CP096115.1"/>
</dbReference>
<dbReference type="GO" id="GO:0019856">
    <property type="term" value="P:pyrimidine nucleobase biosynthetic process"/>
    <property type="evidence" value="ECO:0007669"/>
    <property type="project" value="TreeGrafter"/>
</dbReference>
<keyword evidence="6" id="KW-0808">Transferase</keyword>
<comment type="similarity">
    <text evidence="4">Belongs to the purine/pyrimidine phosphoribosyltransferase family. GfcR subfamily.</text>
</comment>
<accession>A0A9E7PPZ6</accession>
<dbReference type="NCBIfam" id="NF002620">
    <property type="entry name" value="PRK02277.1"/>
    <property type="match status" value="1"/>
</dbReference>
<dbReference type="EMBL" id="CP096115">
    <property type="protein sequence ID" value="UUX93865.1"/>
    <property type="molecule type" value="Genomic_DNA"/>
</dbReference>
<dbReference type="GO" id="GO:0010468">
    <property type="term" value="P:regulation of gene expression"/>
    <property type="evidence" value="ECO:0007669"/>
    <property type="project" value="UniProtKB-UniRule"/>
</dbReference>
<evidence type="ECO:0000259" key="5">
    <source>
        <dbReference type="Pfam" id="PF00156"/>
    </source>
</evidence>
<keyword evidence="6" id="KW-0328">Glycosyltransferase</keyword>
<keyword evidence="7" id="KW-1185">Reference proteome</keyword>
<keyword evidence="1 4" id="KW-0805">Transcription regulation</keyword>
<evidence type="ECO:0000256" key="3">
    <source>
        <dbReference type="ARBA" id="ARBA00023163"/>
    </source>
</evidence>
<dbReference type="Gene3D" id="3.40.50.2020">
    <property type="match status" value="1"/>
</dbReference>
<sequence>MSSLEELVSKAKMLHSEGRSTSQIADELSLSAETVTWLLTQQKGSEAPKDVLIDWSAISGHADMLKDSAVMMIKRYYYSKDDAGEDYCPPEVVIGIAHSGIPLATFIAAEENCLFTMFHPKKHAAGQNPAGSLNSSFADVSNKNCIIVDDVITSGKTVTETVSYIKSHGGNPVAILVLFNKLGIKEIDGVPLISLVKIERID</sequence>
<dbReference type="InterPro" id="IPR022854">
    <property type="entry name" value="GfcR-like"/>
</dbReference>
<keyword evidence="3 4" id="KW-0804">Transcription</keyword>
<gene>
    <name evidence="4" type="primary">gfcR</name>
    <name evidence="6" type="ORF">L6E24_06915</name>
</gene>
<name>A0A9E7PPZ6_9EURY</name>
<organism evidence="6 7">
    <name type="scientific">Methanoplanus endosymbiosus</name>
    <dbReference type="NCBI Taxonomy" id="33865"/>
    <lineage>
        <taxon>Archaea</taxon>
        <taxon>Methanobacteriati</taxon>
        <taxon>Methanobacteriota</taxon>
        <taxon>Stenosarchaea group</taxon>
        <taxon>Methanomicrobia</taxon>
        <taxon>Methanomicrobiales</taxon>
        <taxon>Methanomicrobiaceae</taxon>
        <taxon>Methanoplanus</taxon>
    </lineage>
</organism>
<dbReference type="GO" id="GO:0004588">
    <property type="term" value="F:orotate phosphoribosyltransferase activity"/>
    <property type="evidence" value="ECO:0007669"/>
    <property type="project" value="TreeGrafter"/>
</dbReference>
<dbReference type="Pfam" id="PF00156">
    <property type="entry name" value="Pribosyltran"/>
    <property type="match status" value="1"/>
</dbReference>
<evidence type="ECO:0000313" key="7">
    <source>
        <dbReference type="Proteomes" id="UP001060368"/>
    </source>
</evidence>
<dbReference type="KEGG" id="mend:L6E24_06915"/>
<feature type="domain" description="Phosphoribosyltransferase" evidence="5">
    <location>
        <begin position="66"/>
        <end position="182"/>
    </location>
</feature>
<dbReference type="GeneID" id="74307416"/>
<keyword evidence="2 4" id="KW-0238">DNA-binding</keyword>
<protein>
    <recommendedName>
        <fullName evidence="4">Transcriptional regulator GfcR</fullName>
    </recommendedName>
</protein>
<evidence type="ECO:0000256" key="2">
    <source>
        <dbReference type="ARBA" id="ARBA00023125"/>
    </source>
</evidence>
<dbReference type="AlphaFoldDB" id="A0A9E7PPZ6"/>
<comment type="domain">
    <text evidence="4">Contains an N-terminal DNA-binding winged helix-turn-helix domain and a C-terminal regulatory domain (or effector binding domain) resembling phosphoribosyltransferase (PRT) domain.</text>
</comment>
<evidence type="ECO:0000256" key="1">
    <source>
        <dbReference type="ARBA" id="ARBA00023015"/>
    </source>
</evidence>
<dbReference type="InterPro" id="IPR000836">
    <property type="entry name" value="PRTase_dom"/>
</dbReference>
<dbReference type="SUPFAM" id="SSF53271">
    <property type="entry name" value="PRTase-like"/>
    <property type="match status" value="1"/>
</dbReference>
<dbReference type="HAMAP" id="MF_01214">
    <property type="entry name" value="GfcR"/>
    <property type="match status" value="1"/>
</dbReference>
<proteinExistence type="inferred from homology"/>
<dbReference type="InterPro" id="IPR029057">
    <property type="entry name" value="PRTase-like"/>
</dbReference>
<evidence type="ECO:0000256" key="4">
    <source>
        <dbReference type="HAMAP-Rule" id="MF_01214"/>
    </source>
</evidence>
<dbReference type="PANTHER" id="PTHR19278:SF41">
    <property type="entry name" value="PYRE-LIKE PROTEIN"/>
    <property type="match status" value="1"/>
</dbReference>
<dbReference type="PANTHER" id="PTHR19278">
    <property type="entry name" value="OROTATE PHOSPHORIBOSYLTRANSFERASE"/>
    <property type="match status" value="1"/>
</dbReference>
<dbReference type="Proteomes" id="UP001060368">
    <property type="component" value="Chromosome"/>
</dbReference>
<dbReference type="GO" id="GO:0003677">
    <property type="term" value="F:DNA binding"/>
    <property type="evidence" value="ECO:0007669"/>
    <property type="project" value="UniProtKB-UniRule"/>
</dbReference>
<dbReference type="CDD" id="cd06223">
    <property type="entry name" value="PRTases_typeI"/>
    <property type="match status" value="1"/>
</dbReference>